<evidence type="ECO:0000313" key="1">
    <source>
        <dbReference type="EMBL" id="JAH96067.1"/>
    </source>
</evidence>
<reference evidence="1" key="2">
    <citation type="journal article" date="2015" name="Fish Shellfish Immunol.">
        <title>Early steps in the European eel (Anguilla anguilla)-Vibrio vulnificus interaction in the gills: Role of the RtxA13 toxin.</title>
        <authorList>
            <person name="Callol A."/>
            <person name="Pajuelo D."/>
            <person name="Ebbesson L."/>
            <person name="Teles M."/>
            <person name="MacKenzie S."/>
            <person name="Amaro C."/>
        </authorList>
    </citation>
    <scope>NUCLEOTIDE SEQUENCE</scope>
</reference>
<organism evidence="1">
    <name type="scientific">Anguilla anguilla</name>
    <name type="common">European freshwater eel</name>
    <name type="synonym">Muraena anguilla</name>
    <dbReference type="NCBI Taxonomy" id="7936"/>
    <lineage>
        <taxon>Eukaryota</taxon>
        <taxon>Metazoa</taxon>
        <taxon>Chordata</taxon>
        <taxon>Craniata</taxon>
        <taxon>Vertebrata</taxon>
        <taxon>Euteleostomi</taxon>
        <taxon>Actinopterygii</taxon>
        <taxon>Neopterygii</taxon>
        <taxon>Teleostei</taxon>
        <taxon>Anguilliformes</taxon>
        <taxon>Anguillidae</taxon>
        <taxon>Anguilla</taxon>
    </lineage>
</organism>
<reference evidence="1" key="1">
    <citation type="submission" date="2014-11" db="EMBL/GenBank/DDBJ databases">
        <authorList>
            <person name="Amaro Gonzalez C."/>
        </authorList>
    </citation>
    <scope>NUCLEOTIDE SEQUENCE</scope>
</reference>
<protein>
    <submittedName>
        <fullName evidence="1">Uncharacterized protein</fullName>
    </submittedName>
</protein>
<sequence length="34" mass="4173">MQCGKSHKWTITLFHYSFHYLRLSLEKPHPKKTE</sequence>
<dbReference type="EMBL" id="GBXM01012510">
    <property type="protein sequence ID" value="JAH96067.1"/>
    <property type="molecule type" value="Transcribed_RNA"/>
</dbReference>
<proteinExistence type="predicted"/>
<name>A0A0E9X001_ANGAN</name>
<accession>A0A0E9X001</accession>
<dbReference type="AlphaFoldDB" id="A0A0E9X001"/>